<keyword evidence="3" id="KW-0288">FMN</keyword>
<evidence type="ECO:0000256" key="2">
    <source>
        <dbReference type="ARBA" id="ARBA00022630"/>
    </source>
</evidence>
<dbReference type="SMART" id="SM00903">
    <property type="entry name" value="Flavin_Reduct"/>
    <property type="match status" value="1"/>
</dbReference>
<dbReference type="PANTHER" id="PTHR33798">
    <property type="entry name" value="FLAVOPROTEIN OXYGENASE"/>
    <property type="match status" value="1"/>
</dbReference>
<comment type="caution">
    <text evidence="6">The sequence shown here is derived from an EMBL/GenBank/DDBJ whole genome shotgun (WGS) entry which is preliminary data.</text>
</comment>
<keyword evidence="2" id="KW-0285">Flavoprotein</keyword>
<protein>
    <submittedName>
        <fullName evidence="6">Flavin reductase family protein</fullName>
    </submittedName>
</protein>
<evidence type="ECO:0000259" key="5">
    <source>
        <dbReference type="SMART" id="SM00903"/>
    </source>
</evidence>
<dbReference type="RefSeq" id="WP_208151071.1">
    <property type="nucleotide sequence ID" value="NZ_JAGETV010000046.1"/>
</dbReference>
<dbReference type="EMBL" id="JAGETV010000046">
    <property type="protein sequence ID" value="MBO1928462.1"/>
    <property type="molecule type" value="Genomic_DNA"/>
</dbReference>
<evidence type="ECO:0000256" key="1">
    <source>
        <dbReference type="ARBA" id="ARBA00001917"/>
    </source>
</evidence>
<evidence type="ECO:0000256" key="4">
    <source>
        <dbReference type="ARBA" id="ARBA00038054"/>
    </source>
</evidence>
<dbReference type="InterPro" id="IPR002563">
    <property type="entry name" value="Flavin_Rdtase-like_dom"/>
</dbReference>
<feature type="domain" description="Flavin reductase like" evidence="5">
    <location>
        <begin position="19"/>
        <end position="174"/>
    </location>
</feature>
<keyword evidence="7" id="KW-1185">Reference proteome</keyword>
<comment type="similarity">
    <text evidence="4">Belongs to the flavoredoxin family.</text>
</comment>
<dbReference type="Pfam" id="PF01613">
    <property type="entry name" value="Flavin_Reduct"/>
    <property type="match status" value="1"/>
</dbReference>
<evidence type="ECO:0000313" key="6">
    <source>
        <dbReference type="EMBL" id="MBO1928462.1"/>
    </source>
</evidence>
<sequence length="203" mass="22029">MFQNCQDLAAPEKYQLLVNGVVPRPIAWVSTLSEQGISNLSPYSFFSVASVNPPVLTITQVPARNRPHKDTMLNLLATKECVVNVVTEDTAELMNDSCADYPHDTSEIEQLNIETSVSELVKVPGVAAAKMRFECKLRDTVSISDEPAGGTLILLDVLGIYVADELVEDQKIQGAALKAVGKLGGNGYCKLDSTFEMERPTLA</sequence>
<dbReference type="SUPFAM" id="SSF50475">
    <property type="entry name" value="FMN-binding split barrel"/>
    <property type="match status" value="1"/>
</dbReference>
<name>A0ABS3Q858_9GAMM</name>
<comment type="cofactor">
    <cofactor evidence="1">
        <name>FMN</name>
        <dbReference type="ChEBI" id="CHEBI:58210"/>
    </cofactor>
</comment>
<evidence type="ECO:0000313" key="7">
    <source>
        <dbReference type="Proteomes" id="UP000664835"/>
    </source>
</evidence>
<dbReference type="Proteomes" id="UP000664835">
    <property type="component" value="Unassembled WGS sequence"/>
</dbReference>
<accession>A0ABS3Q858</accession>
<dbReference type="PANTHER" id="PTHR33798:SF5">
    <property type="entry name" value="FLAVIN REDUCTASE LIKE DOMAIN-CONTAINING PROTEIN"/>
    <property type="match status" value="1"/>
</dbReference>
<organism evidence="6 7">
    <name type="scientific">Thiomicrorhabdus marina</name>
    <dbReference type="NCBI Taxonomy" id="2818442"/>
    <lineage>
        <taxon>Bacteria</taxon>
        <taxon>Pseudomonadati</taxon>
        <taxon>Pseudomonadota</taxon>
        <taxon>Gammaproteobacteria</taxon>
        <taxon>Thiotrichales</taxon>
        <taxon>Piscirickettsiaceae</taxon>
        <taxon>Thiomicrorhabdus</taxon>
    </lineage>
</organism>
<evidence type="ECO:0000256" key="3">
    <source>
        <dbReference type="ARBA" id="ARBA00022643"/>
    </source>
</evidence>
<dbReference type="Gene3D" id="2.30.110.10">
    <property type="entry name" value="Electron Transport, Fmn-binding Protein, Chain A"/>
    <property type="match status" value="1"/>
</dbReference>
<dbReference type="InterPro" id="IPR012349">
    <property type="entry name" value="Split_barrel_FMN-bd"/>
</dbReference>
<reference evidence="6 7" key="1">
    <citation type="submission" date="2021-03" db="EMBL/GenBank/DDBJ databases">
        <title>Thiomicrorhabdus sp.nov.,novel sulfur-oxidizing bacteria isolated from coastal sediment.</title>
        <authorList>
            <person name="Liu X."/>
        </authorList>
    </citation>
    <scope>NUCLEOTIDE SEQUENCE [LARGE SCALE GENOMIC DNA]</scope>
    <source>
        <strain evidence="6 7">6S2-11</strain>
    </source>
</reference>
<gene>
    <name evidence="6" type="ORF">J3998_12860</name>
</gene>
<proteinExistence type="inferred from homology"/>